<evidence type="ECO:0000256" key="1">
    <source>
        <dbReference type="ARBA" id="ARBA00023002"/>
    </source>
</evidence>
<dbReference type="Proteomes" id="UP000179797">
    <property type="component" value="Unassembled WGS sequence"/>
</dbReference>
<sequence length="339" mass="38557">MQYKFFGKTGLKVSELCLGTMTFGEDWGTGTDKYTSQKIFDAFVEKGGNFFDTANFYTNGTSEKYLGEFIQKNREHHVVASKYTLIENADHPNGSGNSRRNMMNTVEASLKRMNTDYMDILWLHMWDGTTQIEDILRGMDDLISQGKVCYIGISDTPAWVVSQGNTYAKLRGWEQFAGIQVEYSLIAREVERELIPMSDHFDMSVLAWAPLGAGILSGKYNKGMIDQGRLSENSVKFTDHNLNIARRVEEFANEIGATTSQVALKWLMKNNQKVIPIIGARKVEQVQQNLGVLDIDLTEDMMTELNKMSKINLGFPNEFLQQDNARNYSFGGWYDKIQF</sequence>
<dbReference type="AlphaFoldDB" id="A0A1S1YVZ5"/>
<dbReference type="GO" id="GO:0005829">
    <property type="term" value="C:cytosol"/>
    <property type="evidence" value="ECO:0007669"/>
    <property type="project" value="UniProtKB-ARBA"/>
</dbReference>
<dbReference type="FunFam" id="3.20.20.100:FF:000004">
    <property type="entry name" value="Oxidoreductase, aldo/keto reductase"/>
    <property type="match status" value="1"/>
</dbReference>
<dbReference type="EMBL" id="JRYR02000001">
    <property type="protein sequence ID" value="OHX65202.1"/>
    <property type="molecule type" value="Genomic_DNA"/>
</dbReference>
<name>A0A1S1YVZ5_FLAPC</name>
<protein>
    <submittedName>
        <fullName evidence="3">Aldo/keto reductase</fullName>
    </submittedName>
</protein>
<dbReference type="InterPro" id="IPR036812">
    <property type="entry name" value="NAD(P)_OxRdtase_dom_sf"/>
</dbReference>
<dbReference type="CDD" id="cd19080">
    <property type="entry name" value="AKR_AKR9A_9B"/>
    <property type="match status" value="1"/>
</dbReference>
<proteinExistence type="predicted"/>
<dbReference type="STRING" id="915059.NH26_01955"/>
<evidence type="ECO:0000313" key="4">
    <source>
        <dbReference type="Proteomes" id="UP000179797"/>
    </source>
</evidence>
<organism evidence="3 4">
    <name type="scientific">Flammeovirga pacifica</name>
    <dbReference type="NCBI Taxonomy" id="915059"/>
    <lineage>
        <taxon>Bacteria</taxon>
        <taxon>Pseudomonadati</taxon>
        <taxon>Bacteroidota</taxon>
        <taxon>Cytophagia</taxon>
        <taxon>Cytophagales</taxon>
        <taxon>Flammeovirgaceae</taxon>
        <taxon>Flammeovirga</taxon>
    </lineage>
</organism>
<evidence type="ECO:0000313" key="3">
    <source>
        <dbReference type="EMBL" id="OHX65202.1"/>
    </source>
</evidence>
<evidence type="ECO:0000259" key="2">
    <source>
        <dbReference type="Pfam" id="PF00248"/>
    </source>
</evidence>
<comment type="caution">
    <text evidence="3">The sequence shown here is derived from an EMBL/GenBank/DDBJ whole genome shotgun (WGS) entry which is preliminary data.</text>
</comment>
<keyword evidence="1" id="KW-0560">Oxidoreductase</keyword>
<dbReference type="GO" id="GO:0016491">
    <property type="term" value="F:oxidoreductase activity"/>
    <property type="evidence" value="ECO:0007669"/>
    <property type="project" value="UniProtKB-KW"/>
</dbReference>
<keyword evidence="4" id="KW-1185">Reference proteome</keyword>
<dbReference type="Pfam" id="PF00248">
    <property type="entry name" value="Aldo_ket_red"/>
    <property type="match status" value="1"/>
</dbReference>
<dbReference type="OrthoDB" id="9773828at2"/>
<dbReference type="Gene3D" id="3.20.20.100">
    <property type="entry name" value="NADP-dependent oxidoreductase domain"/>
    <property type="match status" value="1"/>
</dbReference>
<feature type="domain" description="NADP-dependent oxidoreductase" evidence="2">
    <location>
        <begin position="15"/>
        <end position="308"/>
    </location>
</feature>
<reference evidence="3 4" key="1">
    <citation type="journal article" date="2012" name="Int. J. Syst. Evol. Microbiol.">
        <title>Flammeovirga pacifica sp. nov., isolated from deep-sea sediment.</title>
        <authorList>
            <person name="Xu H."/>
            <person name="Fu Y."/>
            <person name="Yang N."/>
            <person name="Ding Z."/>
            <person name="Lai Q."/>
            <person name="Zeng R."/>
        </authorList>
    </citation>
    <scope>NUCLEOTIDE SEQUENCE [LARGE SCALE GENOMIC DNA]</scope>
    <source>
        <strain evidence="4">DSM 24597 / LMG 26175 / WPAGA1</strain>
    </source>
</reference>
<dbReference type="InterPro" id="IPR050523">
    <property type="entry name" value="AKR_Detox_Biosynth"/>
</dbReference>
<dbReference type="RefSeq" id="WP_044223668.1">
    <property type="nucleotide sequence ID" value="NZ_JRYR02000001.1"/>
</dbReference>
<gene>
    <name evidence="3" type="ORF">NH26_01955</name>
</gene>
<dbReference type="PANTHER" id="PTHR43364:SF4">
    <property type="entry name" value="NAD(P)-LINKED OXIDOREDUCTASE SUPERFAMILY PROTEIN"/>
    <property type="match status" value="1"/>
</dbReference>
<dbReference type="InterPro" id="IPR023210">
    <property type="entry name" value="NADP_OxRdtase_dom"/>
</dbReference>
<dbReference type="PANTHER" id="PTHR43364">
    <property type="entry name" value="NADH-SPECIFIC METHYLGLYOXAL REDUCTASE-RELATED"/>
    <property type="match status" value="1"/>
</dbReference>
<accession>A0A1S1YVZ5</accession>
<dbReference type="SUPFAM" id="SSF51430">
    <property type="entry name" value="NAD(P)-linked oxidoreductase"/>
    <property type="match status" value="1"/>
</dbReference>